<evidence type="ECO:0000256" key="10">
    <source>
        <dbReference type="ARBA" id="ARBA00023180"/>
    </source>
</evidence>
<dbReference type="FunFam" id="3.80.10.10:FF:000095">
    <property type="entry name" value="LRR receptor-like serine/threonine-protein kinase GSO1"/>
    <property type="match status" value="1"/>
</dbReference>
<dbReference type="AlphaFoldDB" id="A0AAF1A1H9"/>
<dbReference type="InterPro" id="IPR001810">
    <property type="entry name" value="F-box_dom"/>
</dbReference>
<name>A0AAF1A1H9_SOLVR</name>
<evidence type="ECO:0000256" key="2">
    <source>
        <dbReference type="ARBA" id="ARBA00009592"/>
    </source>
</evidence>
<dbReference type="PANTHER" id="PTHR48060:SF24">
    <property type="entry name" value="NON-SPECIFIC SERINE_THREONINE PROTEIN KINASE"/>
    <property type="match status" value="1"/>
</dbReference>
<feature type="domain" description="Disease resistance R13L4/SHOC-2-like LRR" evidence="15">
    <location>
        <begin position="93"/>
        <end position="203"/>
    </location>
</feature>
<reference evidence="16" key="1">
    <citation type="submission" date="2023-08" db="EMBL/GenBank/DDBJ databases">
        <title>A de novo genome assembly of Solanum verrucosum Schlechtendal, a Mexican diploid species geographically isolated from the other diploid A-genome species in potato relatives.</title>
        <authorList>
            <person name="Hosaka K."/>
        </authorList>
    </citation>
    <scope>NUCLEOTIDE SEQUENCE</scope>
    <source>
        <tissue evidence="16">Young leaves</tissue>
    </source>
</reference>
<keyword evidence="6 11" id="KW-0732">Signal</keyword>
<evidence type="ECO:0000256" key="9">
    <source>
        <dbReference type="ARBA" id="ARBA00023136"/>
    </source>
</evidence>
<dbReference type="GO" id="GO:0099402">
    <property type="term" value="P:plant organ development"/>
    <property type="evidence" value="ECO:0007669"/>
    <property type="project" value="UniProtKB-ARBA"/>
</dbReference>
<feature type="domain" description="F-box associated beta-propeller type 3" evidence="14">
    <location>
        <begin position="804"/>
        <end position="995"/>
    </location>
</feature>
<dbReference type="InterPro" id="IPR001611">
    <property type="entry name" value="Leu-rich_rpt"/>
</dbReference>
<evidence type="ECO:0000259" key="15">
    <source>
        <dbReference type="Pfam" id="PF23598"/>
    </source>
</evidence>
<dbReference type="Gene3D" id="1.20.1280.50">
    <property type="match status" value="1"/>
</dbReference>
<gene>
    <name evidence="16" type="ORF">MTR67_049954</name>
</gene>
<evidence type="ECO:0008006" key="18">
    <source>
        <dbReference type="Google" id="ProtNLM"/>
    </source>
</evidence>
<evidence type="ECO:0000256" key="1">
    <source>
        <dbReference type="ARBA" id="ARBA00004162"/>
    </source>
</evidence>
<keyword evidence="10" id="KW-0325">Glycoprotein</keyword>
<dbReference type="FunFam" id="3.80.10.10:FF:000111">
    <property type="entry name" value="LRR receptor-like serine/threonine-protein kinase ERECTA"/>
    <property type="match status" value="1"/>
</dbReference>
<dbReference type="InterPro" id="IPR017451">
    <property type="entry name" value="F-box-assoc_interact_dom"/>
</dbReference>
<dbReference type="Pfam" id="PF08263">
    <property type="entry name" value="LRRNT_2"/>
    <property type="match status" value="1"/>
</dbReference>
<evidence type="ECO:0000313" key="16">
    <source>
        <dbReference type="EMBL" id="WMV56569.1"/>
    </source>
</evidence>
<sequence length="1161" mass="130665">MMMVPSKISSLLQFFTLLYLFTVTFASTEETTALFRWKETFKNKNNSLLASWTPSSDACSDWYGVICINGWVNTLNITNASIIGTLYAFPFSSLPFLEYLNLSRNNLFGTIPPEIGYLTNLVYLDLHINHISGSIPPQICSLAKLQIIRLFDNHLTGPIPETIGYLRSLTKLSLSINSLTGSIPASLGNLTNLSFLFLHVNHLSGSIPEEIGYLRSLTRLDLRNNFLIGSIPTSLGNLKNLQVLLLNDNNLIEEIPPSICNLTSLAILYLSRNNLKGKILQCLGNISTLQFVMMSHNNLSGELPLSICNLTSLQILNLGRNNLKGAIPQCFGNMSGHLEILDMQHNNLSGTFQRTFSIGKTLRSFNLHGNKLEGRIPRSLANCQRLEVLDLGANLLIDTFPMWLGTLPELQVLSLRSNKLHGPIRTSRFMKNLFPKLRIIDLAGNAFTAELPANLFQNFEAMKRADQTVEDSTNKEGGYYQDSVAVVTKGLELEVDSILSLYITIDFSNNRFEGRIPSIMGDLIALHVLNLSRNGLQGHIPPSLGKLSSVESLDLSANHLEGEIPKQLTSLTFLEFLNLSHNQLQGCIQTGRQFDTFEKNSYEGNDKLRGFPSLEGCGNSRFPKTNNTTHELEQESDSTFLSELNWKVVLMGYVCGLIVGFSITYLMLSARNPDWLSRIAEELEYRILMRRRKKQRGVRFVKHPRIMGVHLQEEIIIDILIKLPVRSLLRFKCVSMLWMTLISDPYFTMKHFNYGKNNQHSPKILVLNGEFRSHCSSLSTALLSSVQLVEDVQKLDWPCNRRPLSFRMYCCYDGLALIKVRDYPCYERHILLLWNPSTRESVVLPRTEFSVISDYDCGLGYDSVSGDYKILKIDQRARSEILTLKSGSWRKIDERPIGVHPVLSDMEDSLAFVYGAFHWLDSSLNNSLVSFSISNEVYREIPWQEGMSLVFHTHYIKYGLSVLEGLLCVYSTHVYRGIYTFKLSVMKDYGIKESWILLFDIQGTDLHSIIPKYKFSDGDVLLRCRHVERKGVVLKTSKESSGLWPQSDSEWSTYVGYALFFKARVCTAVSSSATYPNLPSPSSAACIPPVINADAISSCICAFDITVKGVPYSNTIGASTTEAISIADLYIILSGLPIHYNSQTDVVEYIDSPLKLSRLFI</sequence>
<dbReference type="Pfam" id="PF08268">
    <property type="entry name" value="FBA_3"/>
    <property type="match status" value="1"/>
</dbReference>
<dbReference type="GO" id="GO:0009653">
    <property type="term" value="P:anatomical structure morphogenesis"/>
    <property type="evidence" value="ECO:0007669"/>
    <property type="project" value="UniProtKB-ARBA"/>
</dbReference>
<dbReference type="InterPro" id="IPR032675">
    <property type="entry name" value="LRR_dom_sf"/>
</dbReference>
<dbReference type="GO" id="GO:0050832">
    <property type="term" value="P:defense response to fungus"/>
    <property type="evidence" value="ECO:0007669"/>
    <property type="project" value="UniProtKB-ARBA"/>
</dbReference>
<dbReference type="InterPro" id="IPR055414">
    <property type="entry name" value="LRR_R13L4/SHOC2-like"/>
</dbReference>
<dbReference type="Pfam" id="PF13855">
    <property type="entry name" value="LRR_8"/>
    <property type="match status" value="1"/>
</dbReference>
<dbReference type="GO" id="GO:0005886">
    <property type="term" value="C:plasma membrane"/>
    <property type="evidence" value="ECO:0007669"/>
    <property type="project" value="UniProtKB-SubCell"/>
</dbReference>
<dbReference type="InterPro" id="IPR013187">
    <property type="entry name" value="F-box-assoc_dom_typ3"/>
</dbReference>
<dbReference type="NCBIfam" id="TIGR01640">
    <property type="entry name" value="F_box_assoc_1"/>
    <property type="match status" value="1"/>
</dbReference>
<feature type="chain" id="PRO_5042163683" description="Leucine-rich repeat-containing N-terminal plant-type domain-containing protein" evidence="11">
    <location>
        <begin position="27"/>
        <end position="1161"/>
    </location>
</feature>
<keyword evidence="8" id="KW-1133">Transmembrane helix</keyword>
<dbReference type="FunFam" id="3.80.10.10:FF:000400">
    <property type="entry name" value="Nuclear pore complex protein NUP107"/>
    <property type="match status" value="1"/>
</dbReference>
<keyword evidence="9" id="KW-0472">Membrane</keyword>
<dbReference type="InterPro" id="IPR003591">
    <property type="entry name" value="Leu-rich_rpt_typical-subtyp"/>
</dbReference>
<feature type="signal peptide" evidence="11">
    <location>
        <begin position="1"/>
        <end position="26"/>
    </location>
</feature>
<dbReference type="EMBL" id="CP133623">
    <property type="protein sequence ID" value="WMV56569.1"/>
    <property type="molecule type" value="Genomic_DNA"/>
</dbReference>
<dbReference type="SUPFAM" id="SSF81383">
    <property type="entry name" value="F-box domain"/>
    <property type="match status" value="1"/>
</dbReference>
<dbReference type="Gene3D" id="3.80.10.10">
    <property type="entry name" value="Ribonuclease Inhibitor"/>
    <property type="match status" value="3"/>
</dbReference>
<proteinExistence type="inferred from homology"/>
<dbReference type="InterPro" id="IPR036047">
    <property type="entry name" value="F-box-like_dom_sf"/>
</dbReference>
<dbReference type="SMART" id="SM00369">
    <property type="entry name" value="LRR_TYP"/>
    <property type="match status" value="10"/>
</dbReference>
<feature type="domain" description="F-box" evidence="12">
    <location>
        <begin position="711"/>
        <end position="748"/>
    </location>
</feature>
<evidence type="ECO:0000313" key="17">
    <source>
        <dbReference type="Proteomes" id="UP001234989"/>
    </source>
</evidence>
<evidence type="ECO:0000256" key="5">
    <source>
        <dbReference type="ARBA" id="ARBA00022692"/>
    </source>
</evidence>
<keyword evidence="5" id="KW-0812">Transmembrane</keyword>
<dbReference type="Pfam" id="PF23598">
    <property type="entry name" value="LRR_14"/>
    <property type="match status" value="2"/>
</dbReference>
<comment type="subcellular location">
    <subcellularLocation>
        <location evidence="1">Cell membrane</location>
        <topology evidence="1">Single-pass membrane protein</topology>
    </subcellularLocation>
</comment>
<keyword evidence="7" id="KW-0677">Repeat</keyword>
<dbReference type="InterPro" id="IPR053211">
    <property type="entry name" value="DNA_repair-toleration"/>
</dbReference>
<keyword evidence="4" id="KW-0433">Leucine-rich repeat</keyword>
<comment type="similarity">
    <text evidence="2">Belongs to the RLP family.</text>
</comment>
<accession>A0AAF1A1H9</accession>
<evidence type="ECO:0000256" key="4">
    <source>
        <dbReference type="ARBA" id="ARBA00022614"/>
    </source>
</evidence>
<protein>
    <recommendedName>
        <fullName evidence="18">Leucine-rich repeat-containing N-terminal plant-type domain-containing protein</fullName>
    </recommendedName>
</protein>
<dbReference type="SUPFAM" id="SSF52047">
    <property type="entry name" value="RNI-like"/>
    <property type="match status" value="1"/>
</dbReference>
<evidence type="ECO:0000259" key="12">
    <source>
        <dbReference type="Pfam" id="PF00646"/>
    </source>
</evidence>
<evidence type="ECO:0000256" key="8">
    <source>
        <dbReference type="ARBA" id="ARBA00022989"/>
    </source>
</evidence>
<evidence type="ECO:0000256" key="11">
    <source>
        <dbReference type="SAM" id="SignalP"/>
    </source>
</evidence>
<feature type="domain" description="Disease resistance R13L4/SHOC-2-like LRR" evidence="15">
    <location>
        <begin position="209"/>
        <end position="455"/>
    </location>
</feature>
<evidence type="ECO:0000259" key="14">
    <source>
        <dbReference type="Pfam" id="PF08268"/>
    </source>
</evidence>
<evidence type="ECO:0000256" key="6">
    <source>
        <dbReference type="ARBA" id="ARBA00022729"/>
    </source>
</evidence>
<dbReference type="SUPFAM" id="SSF52058">
    <property type="entry name" value="L domain-like"/>
    <property type="match status" value="1"/>
</dbReference>
<evidence type="ECO:0000256" key="3">
    <source>
        <dbReference type="ARBA" id="ARBA00022475"/>
    </source>
</evidence>
<dbReference type="InterPro" id="IPR013210">
    <property type="entry name" value="LRR_N_plant-typ"/>
</dbReference>
<dbReference type="Proteomes" id="UP001234989">
    <property type="component" value="Chromosome 12"/>
</dbReference>
<dbReference type="PANTHER" id="PTHR48060">
    <property type="entry name" value="DNA DAMAGE-REPAIR/TOLERATION PROTEIN DRT100"/>
    <property type="match status" value="1"/>
</dbReference>
<feature type="domain" description="Leucine-rich repeat-containing N-terminal plant-type" evidence="13">
    <location>
        <begin position="29"/>
        <end position="67"/>
    </location>
</feature>
<evidence type="ECO:0000256" key="7">
    <source>
        <dbReference type="ARBA" id="ARBA00022737"/>
    </source>
</evidence>
<dbReference type="Pfam" id="PF00646">
    <property type="entry name" value="F-box"/>
    <property type="match status" value="1"/>
</dbReference>
<keyword evidence="17" id="KW-1185">Reference proteome</keyword>
<evidence type="ECO:0000259" key="13">
    <source>
        <dbReference type="Pfam" id="PF08263"/>
    </source>
</evidence>
<keyword evidence="3" id="KW-1003">Cell membrane</keyword>
<organism evidence="16 17">
    <name type="scientific">Solanum verrucosum</name>
    <dbReference type="NCBI Taxonomy" id="315347"/>
    <lineage>
        <taxon>Eukaryota</taxon>
        <taxon>Viridiplantae</taxon>
        <taxon>Streptophyta</taxon>
        <taxon>Embryophyta</taxon>
        <taxon>Tracheophyta</taxon>
        <taxon>Spermatophyta</taxon>
        <taxon>Magnoliopsida</taxon>
        <taxon>eudicotyledons</taxon>
        <taxon>Gunneridae</taxon>
        <taxon>Pentapetalae</taxon>
        <taxon>asterids</taxon>
        <taxon>lamiids</taxon>
        <taxon>Solanales</taxon>
        <taxon>Solanaceae</taxon>
        <taxon>Solanoideae</taxon>
        <taxon>Solaneae</taxon>
        <taxon>Solanum</taxon>
    </lineage>
</organism>